<dbReference type="KEGG" id="fvr:FVEG_16067"/>
<protein>
    <submittedName>
        <fullName evidence="1">Uncharacterized protein</fullName>
    </submittedName>
</protein>
<proteinExistence type="predicted"/>
<sequence length="146" mass="16711">MRLSSGLIRGLEELGLVGWLVGLRWMFAVNKKRLSTLDVTAERFVNLVLDYSGVQSWSFDLILKCSSSPWTANDIVNDILERQCCCRKRIVILKYLVTEAYAPETRLFASDGEETPKFVGCTVDGRRIQSPFVCRYSTVLYLDYVR</sequence>
<dbReference type="GeneID" id="30072943"/>
<dbReference type="Proteomes" id="UP000009096">
    <property type="component" value="Chromosome 8"/>
</dbReference>
<evidence type="ECO:0000313" key="2">
    <source>
        <dbReference type="Proteomes" id="UP000009096"/>
    </source>
</evidence>
<dbReference type="AlphaFoldDB" id="W7MR17"/>
<dbReference type="RefSeq" id="XP_018753263.1">
    <property type="nucleotide sequence ID" value="XM_018905305.1"/>
</dbReference>
<name>W7MR17_GIBM7</name>
<accession>W7MR17</accession>
<reference evidence="1 2" key="1">
    <citation type="journal article" date="2010" name="Nature">
        <title>Comparative genomics reveals mobile pathogenicity chromosomes in Fusarium.</title>
        <authorList>
            <person name="Ma L.J."/>
            <person name="van der Does H.C."/>
            <person name="Borkovich K.A."/>
            <person name="Coleman J.J."/>
            <person name="Daboussi M.J."/>
            <person name="Di Pietro A."/>
            <person name="Dufresne M."/>
            <person name="Freitag M."/>
            <person name="Grabherr M."/>
            <person name="Henrissat B."/>
            <person name="Houterman P.M."/>
            <person name="Kang S."/>
            <person name="Shim W.B."/>
            <person name="Woloshuk C."/>
            <person name="Xie X."/>
            <person name="Xu J.R."/>
            <person name="Antoniw J."/>
            <person name="Baker S.E."/>
            <person name="Bluhm B.H."/>
            <person name="Breakspear A."/>
            <person name="Brown D.W."/>
            <person name="Butchko R.A."/>
            <person name="Chapman S."/>
            <person name="Coulson R."/>
            <person name="Coutinho P.M."/>
            <person name="Danchin E.G."/>
            <person name="Diener A."/>
            <person name="Gale L.R."/>
            <person name="Gardiner D.M."/>
            <person name="Goff S."/>
            <person name="Hammond-Kosack K.E."/>
            <person name="Hilburn K."/>
            <person name="Hua-Van A."/>
            <person name="Jonkers W."/>
            <person name="Kazan K."/>
            <person name="Kodira C.D."/>
            <person name="Koehrsen M."/>
            <person name="Kumar L."/>
            <person name="Lee Y.H."/>
            <person name="Li L."/>
            <person name="Manners J.M."/>
            <person name="Miranda-Saavedra D."/>
            <person name="Mukherjee M."/>
            <person name="Park G."/>
            <person name="Park J."/>
            <person name="Park S.Y."/>
            <person name="Proctor R.H."/>
            <person name="Regev A."/>
            <person name="Ruiz-Roldan M.C."/>
            <person name="Sain D."/>
            <person name="Sakthikumar S."/>
            <person name="Sykes S."/>
            <person name="Schwartz D.C."/>
            <person name="Turgeon B.G."/>
            <person name="Wapinski I."/>
            <person name="Yoder O."/>
            <person name="Young S."/>
            <person name="Zeng Q."/>
            <person name="Zhou S."/>
            <person name="Galagan J."/>
            <person name="Cuomo C.A."/>
            <person name="Kistler H.C."/>
            <person name="Rep M."/>
        </authorList>
    </citation>
    <scope>NUCLEOTIDE SEQUENCE [LARGE SCALE GENOMIC DNA]</scope>
    <source>
        <strain evidence="2">M3125 / FGSC 7600</strain>
    </source>
</reference>
<dbReference type="EMBL" id="DS022250">
    <property type="protein sequence ID" value="EWG47072.1"/>
    <property type="molecule type" value="Genomic_DNA"/>
</dbReference>
<dbReference type="VEuPathDB" id="FungiDB:FVEG_16067"/>
<gene>
    <name evidence="1" type="ORF">FVEG_16067</name>
</gene>
<evidence type="ECO:0000313" key="1">
    <source>
        <dbReference type="EMBL" id="EWG47072.1"/>
    </source>
</evidence>
<keyword evidence="2" id="KW-1185">Reference proteome</keyword>
<organism evidence="1 2">
    <name type="scientific">Gibberella moniliformis (strain M3125 / FGSC 7600)</name>
    <name type="common">Maize ear and stalk rot fungus</name>
    <name type="synonym">Fusarium verticillioides</name>
    <dbReference type="NCBI Taxonomy" id="334819"/>
    <lineage>
        <taxon>Eukaryota</taxon>
        <taxon>Fungi</taxon>
        <taxon>Dikarya</taxon>
        <taxon>Ascomycota</taxon>
        <taxon>Pezizomycotina</taxon>
        <taxon>Sordariomycetes</taxon>
        <taxon>Hypocreomycetidae</taxon>
        <taxon>Hypocreales</taxon>
        <taxon>Nectriaceae</taxon>
        <taxon>Fusarium</taxon>
        <taxon>Fusarium fujikuroi species complex</taxon>
    </lineage>
</organism>
<dbReference type="EMBL" id="CM000585">
    <property type="protein sequence ID" value="EWG47072.1"/>
    <property type="molecule type" value="Genomic_DNA"/>
</dbReference>